<feature type="coiled-coil region" evidence="1">
    <location>
        <begin position="407"/>
        <end position="476"/>
    </location>
</feature>
<dbReference type="InterPro" id="IPR027417">
    <property type="entry name" value="P-loop_NTPase"/>
</dbReference>
<evidence type="ECO:0000259" key="2">
    <source>
        <dbReference type="Pfam" id="PF13476"/>
    </source>
</evidence>
<dbReference type="EMBL" id="SDCJ01000016">
    <property type="protein sequence ID" value="TCX36586.1"/>
    <property type="molecule type" value="Genomic_DNA"/>
</dbReference>
<keyword evidence="3" id="KW-0269">Exonuclease</keyword>
<dbReference type="Gene3D" id="3.40.50.300">
    <property type="entry name" value="P-loop containing nucleotide triphosphate hydrolases"/>
    <property type="match status" value="2"/>
</dbReference>
<comment type="caution">
    <text evidence="3">The sequence shown here is derived from an EMBL/GenBank/DDBJ whole genome shotgun (WGS) entry which is preliminary data.</text>
</comment>
<evidence type="ECO:0000256" key="1">
    <source>
        <dbReference type="SAM" id="Coils"/>
    </source>
</evidence>
<dbReference type="RefSeq" id="WP_009484867.1">
    <property type="nucleotide sequence ID" value="NZ_CABWPA010000036.1"/>
</dbReference>
<keyword evidence="1" id="KW-0175">Coiled coil</keyword>
<proteinExistence type="predicted"/>
<dbReference type="Pfam" id="PF13476">
    <property type="entry name" value="AAA_23"/>
    <property type="match status" value="1"/>
</dbReference>
<keyword evidence="3" id="KW-0378">Hydrolase</keyword>
<feature type="domain" description="Rad50/SbcC-type AAA" evidence="2">
    <location>
        <begin position="6"/>
        <end position="199"/>
    </location>
</feature>
<dbReference type="GO" id="GO:0016887">
    <property type="term" value="F:ATP hydrolysis activity"/>
    <property type="evidence" value="ECO:0007669"/>
    <property type="project" value="InterPro"/>
</dbReference>
<dbReference type="GO" id="GO:0006302">
    <property type="term" value="P:double-strand break repair"/>
    <property type="evidence" value="ECO:0007669"/>
    <property type="project" value="InterPro"/>
</dbReference>
<dbReference type="InterPro" id="IPR038729">
    <property type="entry name" value="Rad50/SbcC_AAA"/>
</dbReference>
<evidence type="ECO:0000313" key="3">
    <source>
        <dbReference type="EMBL" id="TCX36586.1"/>
    </source>
</evidence>
<name>A0A483ISH2_KLEPN</name>
<keyword evidence="3" id="KW-0540">Nuclease</keyword>
<dbReference type="SUPFAM" id="SSF52540">
    <property type="entry name" value="P-loop containing nucleoside triphosphate hydrolases"/>
    <property type="match status" value="1"/>
</dbReference>
<accession>A0A483ISH2</accession>
<organism evidence="3">
    <name type="scientific">Klebsiella pneumoniae</name>
    <dbReference type="NCBI Taxonomy" id="573"/>
    <lineage>
        <taxon>Bacteria</taxon>
        <taxon>Pseudomonadati</taxon>
        <taxon>Pseudomonadota</taxon>
        <taxon>Gammaproteobacteria</taxon>
        <taxon>Enterobacterales</taxon>
        <taxon>Enterobacteriaceae</taxon>
        <taxon>Klebsiella/Raoultella group</taxon>
        <taxon>Klebsiella</taxon>
        <taxon>Klebsiella pneumoniae complex</taxon>
    </lineage>
</organism>
<sequence length="638" mass="69936">MKFLNLKVENFMVIAEASVDLDSRGLVLIQGINAADSSAASNGAGKSTLMNALMWCLYGETATGYKGDDVLNSTTPKNCRVSVTIEDEGKQYAVIRHRAHKEFKNRLIVRSEDGDLTKGKDTLTQELVERLIGSSKEVFMASIYASQEAMPDLPGMTDKNLKAIVEEAAGIDRLTKAYAIARDRANAMSARLDRANAQAESTVSLITSTETEIETSTAAAEAWERTRSVRLDEARAEATLIEVKVTEASMEMADIPATINKIENQITDEKKKLSGRAEHDKKVQAANTMVADAAAEIRATESARDRAVSAAKKAKLNADNVNSSVGKPCSTCGKPYTSGDLSHVHDNYVGEVRKYVDEAKSLTADLAAKTERHDKIVVLRDRLVASTPDVSAITERISELTRSLGNVKSRQVEIKAAESALARANAQVKAISEEVNPHNAAISRHRENLAIHKEKLKEIRREIEGMKDQALLLEKARQIYSPSGVRSHILTAVTPFLNDRTAEYLSTMSDGNISAVWSTMDTTKKGEIRDKFNIAVEKAGFSKDFRGLSGGEKRKVRLACALALQDMVANRASKSIQLFIGDEIDDALDSAGLERLMGILEAKARERGTVMIVSHKEMKSWFRETVTLEIKEGRSYVV</sequence>
<dbReference type="PANTHER" id="PTHR32114">
    <property type="entry name" value="ABC TRANSPORTER ABCH.3"/>
    <property type="match status" value="1"/>
</dbReference>
<gene>
    <name evidence="3" type="ORF">ETE75_20185</name>
</gene>
<protein>
    <submittedName>
        <fullName evidence="3">Exonuclease</fullName>
    </submittedName>
</protein>
<reference evidence="3" key="1">
    <citation type="submission" date="2019-01" db="EMBL/GenBank/DDBJ databases">
        <authorList>
            <person name="Lista F."/>
            <person name="Anselmo A."/>
        </authorList>
    </citation>
    <scope>NUCLEOTIDE SEQUENCE</scope>
    <source>
        <strain evidence="3">13S</strain>
    </source>
</reference>
<dbReference type="PANTHER" id="PTHR32114:SF2">
    <property type="entry name" value="ABC TRANSPORTER ABCH.3"/>
    <property type="match status" value="1"/>
</dbReference>
<dbReference type="AlphaFoldDB" id="A0A483ISH2"/>
<dbReference type="GO" id="GO:0004527">
    <property type="term" value="F:exonuclease activity"/>
    <property type="evidence" value="ECO:0007669"/>
    <property type="project" value="UniProtKB-KW"/>
</dbReference>